<keyword evidence="5 10" id="KW-0592">Phosphate transport</keyword>
<name>D9QVY8_ACEAZ</name>
<feature type="domain" description="ABC transmembrane type-1" evidence="11">
    <location>
        <begin position="74"/>
        <end position="285"/>
    </location>
</feature>
<dbReference type="STRING" id="574087.Acear_0863"/>
<organism evidence="12 13">
    <name type="scientific">Acetohalobium arabaticum (strain ATCC 49924 / DSM 5501 / Z-7288)</name>
    <dbReference type="NCBI Taxonomy" id="574087"/>
    <lineage>
        <taxon>Bacteria</taxon>
        <taxon>Bacillati</taxon>
        <taxon>Bacillota</taxon>
        <taxon>Clostridia</taxon>
        <taxon>Halanaerobiales</taxon>
        <taxon>Halobacteroidaceae</taxon>
        <taxon>Acetohalobium</taxon>
    </lineage>
</organism>
<evidence type="ECO:0000256" key="3">
    <source>
        <dbReference type="ARBA" id="ARBA00022448"/>
    </source>
</evidence>
<dbReference type="EMBL" id="CP002105">
    <property type="protein sequence ID" value="ADL12397.1"/>
    <property type="molecule type" value="Genomic_DNA"/>
</dbReference>
<comment type="similarity">
    <text evidence="2 10">Belongs to the binding-protein-dependent transport system permease family. CysTW subfamily.</text>
</comment>
<evidence type="ECO:0000256" key="1">
    <source>
        <dbReference type="ARBA" id="ARBA00004651"/>
    </source>
</evidence>
<dbReference type="NCBIfam" id="TIGR02138">
    <property type="entry name" value="phosphate_pstC"/>
    <property type="match status" value="1"/>
</dbReference>
<dbReference type="SUPFAM" id="SSF161098">
    <property type="entry name" value="MetI-like"/>
    <property type="match status" value="1"/>
</dbReference>
<dbReference type="InterPro" id="IPR011864">
    <property type="entry name" value="Phosphate_PstC"/>
</dbReference>
<dbReference type="AlphaFoldDB" id="D9QVY8"/>
<dbReference type="GO" id="GO:0005315">
    <property type="term" value="F:phosphate transmembrane transporter activity"/>
    <property type="evidence" value="ECO:0007669"/>
    <property type="project" value="InterPro"/>
</dbReference>
<feature type="transmembrane region" description="Helical" evidence="9">
    <location>
        <begin position="194"/>
        <end position="215"/>
    </location>
</feature>
<keyword evidence="8 9" id="KW-0472">Membrane</keyword>
<dbReference type="PANTHER" id="PTHR30425">
    <property type="entry name" value="PHOSPHATE TRANSPORT SYSTEM PERMEASE PROTEIN PST"/>
    <property type="match status" value="1"/>
</dbReference>
<feature type="transmembrane region" description="Helical" evidence="9">
    <location>
        <begin position="20"/>
        <end position="38"/>
    </location>
</feature>
<feature type="transmembrane region" description="Helical" evidence="9">
    <location>
        <begin position="264"/>
        <end position="284"/>
    </location>
</feature>
<comment type="caution">
    <text evidence="10">Lacks conserved residue(s) required for the propagation of feature annotation.</text>
</comment>
<keyword evidence="6 9" id="KW-0812">Transmembrane</keyword>
<protein>
    <recommendedName>
        <fullName evidence="10">Phosphate transport system permease protein</fullName>
    </recommendedName>
</protein>
<evidence type="ECO:0000313" key="12">
    <source>
        <dbReference type="EMBL" id="ADL12397.1"/>
    </source>
</evidence>
<dbReference type="Proteomes" id="UP000001661">
    <property type="component" value="Chromosome"/>
</dbReference>
<dbReference type="HOGENOM" id="CLU_033621_1_0_9"/>
<proteinExistence type="inferred from homology"/>
<reference evidence="12 13" key="1">
    <citation type="journal article" date="2010" name="Stand. Genomic Sci.">
        <title>Complete genome sequence of Acetohalobium arabaticum type strain (Z-7288).</title>
        <authorList>
            <person name="Sikorski J."/>
            <person name="Lapidus A."/>
            <person name="Chertkov O."/>
            <person name="Lucas S."/>
            <person name="Copeland A."/>
            <person name="Glavina Del Rio T."/>
            <person name="Nolan M."/>
            <person name="Tice H."/>
            <person name="Cheng J.F."/>
            <person name="Han C."/>
            <person name="Brambilla E."/>
            <person name="Pitluck S."/>
            <person name="Liolios K."/>
            <person name="Ivanova N."/>
            <person name="Mavromatis K."/>
            <person name="Mikhailova N."/>
            <person name="Pati A."/>
            <person name="Bruce D."/>
            <person name="Detter C."/>
            <person name="Tapia R."/>
            <person name="Goodwin L."/>
            <person name="Chen A."/>
            <person name="Palaniappan K."/>
            <person name="Land M."/>
            <person name="Hauser L."/>
            <person name="Chang Y.J."/>
            <person name="Jeffries C.D."/>
            <person name="Rohde M."/>
            <person name="Goker M."/>
            <person name="Spring S."/>
            <person name="Woyke T."/>
            <person name="Bristow J."/>
            <person name="Eisen J.A."/>
            <person name="Markowitz V."/>
            <person name="Hugenholtz P."/>
            <person name="Kyrpides N.C."/>
            <person name="Klenk H.P."/>
        </authorList>
    </citation>
    <scope>NUCLEOTIDE SEQUENCE [LARGE SCALE GENOMIC DNA]</scope>
    <source>
        <strain evidence="13">ATCC 49924 / DSM 5501 / Z-7288</strain>
    </source>
</reference>
<dbReference type="RefSeq" id="WP_013277843.1">
    <property type="nucleotide sequence ID" value="NC_014378.1"/>
</dbReference>
<evidence type="ECO:0000256" key="9">
    <source>
        <dbReference type="RuleBase" id="RU363032"/>
    </source>
</evidence>
<keyword evidence="3 9" id="KW-0813">Transport</keyword>
<dbReference type="OrthoDB" id="9785113at2"/>
<evidence type="ECO:0000256" key="8">
    <source>
        <dbReference type="ARBA" id="ARBA00023136"/>
    </source>
</evidence>
<dbReference type="CDD" id="cd06261">
    <property type="entry name" value="TM_PBP2"/>
    <property type="match status" value="1"/>
</dbReference>
<keyword evidence="13" id="KW-1185">Reference proteome</keyword>
<evidence type="ECO:0000313" key="13">
    <source>
        <dbReference type="Proteomes" id="UP000001661"/>
    </source>
</evidence>
<dbReference type="Pfam" id="PF00528">
    <property type="entry name" value="BPD_transp_1"/>
    <property type="match status" value="1"/>
</dbReference>
<dbReference type="PANTHER" id="PTHR30425:SF1">
    <property type="entry name" value="PHOSPHATE TRANSPORT SYSTEM PERMEASE PROTEIN PSTC"/>
    <property type="match status" value="1"/>
</dbReference>
<evidence type="ECO:0000256" key="5">
    <source>
        <dbReference type="ARBA" id="ARBA00022592"/>
    </source>
</evidence>
<evidence type="ECO:0000256" key="2">
    <source>
        <dbReference type="ARBA" id="ARBA00007069"/>
    </source>
</evidence>
<comment type="function">
    <text evidence="10">Part of the binding-protein-dependent transport system for phosphate; probably responsible for the translocation of the substrate across the membrane.</text>
</comment>
<evidence type="ECO:0000256" key="7">
    <source>
        <dbReference type="ARBA" id="ARBA00022989"/>
    </source>
</evidence>
<evidence type="ECO:0000256" key="4">
    <source>
        <dbReference type="ARBA" id="ARBA00022475"/>
    </source>
</evidence>
<dbReference type="InterPro" id="IPR051124">
    <property type="entry name" value="Phosphate_Transport_Permease"/>
</dbReference>
<dbReference type="InterPro" id="IPR035906">
    <property type="entry name" value="MetI-like_sf"/>
</dbReference>
<dbReference type="GO" id="GO:0005886">
    <property type="term" value="C:plasma membrane"/>
    <property type="evidence" value="ECO:0007669"/>
    <property type="project" value="UniProtKB-SubCell"/>
</dbReference>
<feature type="transmembrane region" description="Helical" evidence="9">
    <location>
        <begin position="68"/>
        <end position="96"/>
    </location>
</feature>
<dbReference type="eggNOG" id="COG0573">
    <property type="taxonomic scope" value="Bacteria"/>
</dbReference>
<feature type="transmembrane region" description="Helical" evidence="9">
    <location>
        <begin position="117"/>
        <end position="139"/>
    </location>
</feature>
<dbReference type="Gene3D" id="1.10.3720.10">
    <property type="entry name" value="MetI-like"/>
    <property type="match status" value="1"/>
</dbReference>
<gene>
    <name evidence="12" type="ordered locus">Acear_0863</name>
</gene>
<evidence type="ECO:0000256" key="10">
    <source>
        <dbReference type="RuleBase" id="RU363054"/>
    </source>
</evidence>
<dbReference type="PROSITE" id="PS50928">
    <property type="entry name" value="ABC_TM1"/>
    <property type="match status" value="1"/>
</dbReference>
<accession>D9QVY8</accession>
<dbReference type="GO" id="GO:0006817">
    <property type="term" value="P:phosphate ion transport"/>
    <property type="evidence" value="ECO:0007669"/>
    <property type="project" value="UniProtKB-KW"/>
</dbReference>
<keyword evidence="7 9" id="KW-1133">Transmembrane helix</keyword>
<evidence type="ECO:0000256" key="6">
    <source>
        <dbReference type="ARBA" id="ARBA00022692"/>
    </source>
</evidence>
<keyword evidence="4 10" id="KW-1003">Cell membrane</keyword>
<dbReference type="KEGG" id="aar:Acear_0863"/>
<sequence length="296" mass="31378">MKKKGSLSRLKEKGIELFFFGNGILAIIILIGIFYLLVSEGLPMFEEVGFKEFLTSTRWNPTSSNPGYGILSLIVSTLLVTIGSLIFSVPLGIACAAYLAEVADSRVREALKPVIEILAGIPSVVIGFLGIVLVGPMIADLFNLSNGLNAINGSILLGIMALPTIISISEDAISAVPEEYKEASLALGANRWHTLIKVVLPAALSGITAAVMLGMGRAIGETMAVLMATGNAPALPGSIFDSVRTMTATIAVELGEVPYNTTHYYSLFAIGLVLFVMTFIVNLVSDIVLHKYGEGQ</sequence>
<comment type="subcellular location">
    <subcellularLocation>
        <location evidence="1 9">Cell membrane</location>
        <topology evidence="1 9">Multi-pass membrane protein</topology>
    </subcellularLocation>
</comment>
<evidence type="ECO:0000259" key="11">
    <source>
        <dbReference type="PROSITE" id="PS50928"/>
    </source>
</evidence>
<dbReference type="InterPro" id="IPR000515">
    <property type="entry name" value="MetI-like"/>
</dbReference>